<feature type="transmembrane region" description="Helical" evidence="1">
    <location>
        <begin position="188"/>
        <end position="208"/>
    </location>
</feature>
<comment type="caution">
    <text evidence="2">The sequence shown here is derived from an EMBL/GenBank/DDBJ whole genome shotgun (WGS) entry which is preliminary data.</text>
</comment>
<dbReference type="RefSeq" id="WP_114648274.1">
    <property type="nucleotide sequence ID" value="NZ_JAEQMM010000003.1"/>
</dbReference>
<evidence type="ECO:0008006" key="4">
    <source>
        <dbReference type="Google" id="ProtNLM"/>
    </source>
</evidence>
<name>A0ABS5UDQ0_9LACO</name>
<keyword evidence="1" id="KW-1133">Transmembrane helix</keyword>
<organism evidence="2 3">
    <name type="scientific">Lactiplantibacillus argentoratensis</name>
    <dbReference type="NCBI Taxonomy" id="271881"/>
    <lineage>
        <taxon>Bacteria</taxon>
        <taxon>Bacillati</taxon>
        <taxon>Bacillota</taxon>
        <taxon>Bacilli</taxon>
        <taxon>Lactobacillales</taxon>
        <taxon>Lactobacillaceae</taxon>
        <taxon>Lactiplantibacillus</taxon>
    </lineage>
</organism>
<dbReference type="EMBL" id="JAEQMM010000003">
    <property type="protein sequence ID" value="MBT1136716.1"/>
    <property type="molecule type" value="Genomic_DNA"/>
</dbReference>
<keyword evidence="3" id="KW-1185">Reference proteome</keyword>
<reference evidence="2 3" key="1">
    <citation type="submission" date="2021-01" db="EMBL/GenBank/DDBJ databases">
        <title>High-quality draft genome sequence data of six Lactiplantibacillus plantarum subsp. argentoratensis strains isolated from various Greek sourdoughs.</title>
        <authorList>
            <person name="Syrokou M.K."/>
            <person name="Paramithiotis S."/>
            <person name="Skandamis P.N."/>
            <person name="Drosinos E.H."/>
            <person name="Bosnea L."/>
            <person name="Mataragas M."/>
        </authorList>
    </citation>
    <scope>NUCLEOTIDE SEQUENCE [LARGE SCALE GENOMIC DNA]</scope>
    <source>
        <strain evidence="2 3">LQC 2520</strain>
    </source>
</reference>
<feature type="transmembrane region" description="Helical" evidence="1">
    <location>
        <begin position="158"/>
        <end position="182"/>
    </location>
</feature>
<accession>A0ABS5UDQ0</accession>
<sequence length="224" mass="25302">MLNLQSKFGLKMLAIGNWIAAVVTINLVWFMITLPVLIMLVLALSLPMNAVYSITILVTWIMLTAFTVPATSAVYQTVDLWQRTDSGSFIKITWLSYLKALTNWRFNGLVALIIGCWLTILRVTTDNVVLHVATLVIGIVLLALWNGKNYSQAINQRFLELVVAHPFKLLLSAIIMIGLFAINLELRLIFFILLFSMSLSALITCRLFNSYTETDKEEELTEKN</sequence>
<evidence type="ECO:0000313" key="2">
    <source>
        <dbReference type="EMBL" id="MBT1136716.1"/>
    </source>
</evidence>
<protein>
    <recommendedName>
        <fullName evidence="4">Integral membrane protein</fullName>
    </recommendedName>
</protein>
<feature type="transmembrane region" description="Helical" evidence="1">
    <location>
        <begin position="104"/>
        <end position="122"/>
    </location>
</feature>
<keyword evidence="1" id="KW-0812">Transmembrane</keyword>
<feature type="transmembrane region" description="Helical" evidence="1">
    <location>
        <begin position="128"/>
        <end position="146"/>
    </location>
</feature>
<proteinExistence type="predicted"/>
<feature type="transmembrane region" description="Helical" evidence="1">
    <location>
        <begin position="12"/>
        <end position="44"/>
    </location>
</feature>
<dbReference type="Proteomes" id="UP000694640">
    <property type="component" value="Unassembled WGS sequence"/>
</dbReference>
<gene>
    <name evidence="2" type="ORF">JKL17_00960</name>
</gene>
<feature type="transmembrane region" description="Helical" evidence="1">
    <location>
        <begin position="50"/>
        <end position="75"/>
    </location>
</feature>
<evidence type="ECO:0000256" key="1">
    <source>
        <dbReference type="SAM" id="Phobius"/>
    </source>
</evidence>
<evidence type="ECO:0000313" key="3">
    <source>
        <dbReference type="Proteomes" id="UP000694640"/>
    </source>
</evidence>
<keyword evidence="1" id="KW-0472">Membrane</keyword>